<sequence length="388" mass="39988">MPACSRPGWAIAVLSALALAACERPAAPAAATPTDCLTRAAADPPTLPWTSLHARDLAAAPLDAGGRSCVSGVLGTTPFAIPQAYDAVHAPVQRFHGEDAGLRLGVPAFEHGQLVRLDAAAERGIWLLRIGTGLEMEGGRYDLLFTTGADGRLRDSLLIGADGARYRRDANLLRADRFAVIEQTGREAAQGPTYAAAFTIGPDGRIALDPSGTAELRAALPAAPGGADETGAADEGPEFAQSIEEIDGAPGDLAAIRRVLFADGNVVEESITAAAPPAAAHAVLALGSSGIAGFELSVLEPADAQPTAGRTVYRIASVSIPGPPRALGAKVGTIGWEPAARGVLITLPIDYAFERPGGDARTGQPDSEILTRVLRLRYADGQLHRSDG</sequence>
<comment type="caution">
    <text evidence="2">The sequence shown here is derived from an EMBL/GenBank/DDBJ whole genome shotgun (WGS) entry which is preliminary data.</text>
</comment>
<dbReference type="PROSITE" id="PS51257">
    <property type="entry name" value="PROKAR_LIPOPROTEIN"/>
    <property type="match status" value="1"/>
</dbReference>
<keyword evidence="1" id="KW-0732">Signal</keyword>
<dbReference type="Proteomes" id="UP000249046">
    <property type="component" value="Unassembled WGS sequence"/>
</dbReference>
<evidence type="ECO:0000313" key="2">
    <source>
        <dbReference type="EMBL" id="PZQ14041.1"/>
    </source>
</evidence>
<protein>
    <submittedName>
        <fullName evidence="2">Uncharacterized protein</fullName>
    </submittedName>
</protein>
<evidence type="ECO:0000256" key="1">
    <source>
        <dbReference type="SAM" id="SignalP"/>
    </source>
</evidence>
<dbReference type="AlphaFoldDB" id="A0A2W5KB15"/>
<proteinExistence type="predicted"/>
<feature type="signal peptide" evidence="1">
    <location>
        <begin position="1"/>
        <end position="20"/>
    </location>
</feature>
<dbReference type="EMBL" id="QFPO01000008">
    <property type="protein sequence ID" value="PZQ14041.1"/>
    <property type="molecule type" value="Genomic_DNA"/>
</dbReference>
<feature type="chain" id="PRO_5016072332" evidence="1">
    <location>
        <begin position="21"/>
        <end position="388"/>
    </location>
</feature>
<accession>A0A2W5KB15</accession>
<evidence type="ECO:0000313" key="3">
    <source>
        <dbReference type="Proteomes" id="UP000249046"/>
    </source>
</evidence>
<name>A0A2W5KB15_9GAMM</name>
<reference evidence="2 3" key="1">
    <citation type="submission" date="2017-08" db="EMBL/GenBank/DDBJ databases">
        <title>Infants hospitalized years apart are colonized by the same room-sourced microbial strains.</title>
        <authorList>
            <person name="Brooks B."/>
            <person name="Olm M.R."/>
            <person name="Firek B.A."/>
            <person name="Baker R."/>
            <person name="Thomas B.C."/>
            <person name="Morowitz M.J."/>
            <person name="Banfield J.F."/>
        </authorList>
    </citation>
    <scope>NUCLEOTIDE SEQUENCE [LARGE SCALE GENOMIC DNA]</scope>
    <source>
        <strain evidence="2">S2_005_003_R2_42</strain>
    </source>
</reference>
<gene>
    <name evidence="2" type="ORF">DI564_10800</name>
</gene>
<organism evidence="2 3">
    <name type="scientific">Rhodanobacter denitrificans</name>
    <dbReference type="NCBI Taxonomy" id="666685"/>
    <lineage>
        <taxon>Bacteria</taxon>
        <taxon>Pseudomonadati</taxon>
        <taxon>Pseudomonadota</taxon>
        <taxon>Gammaproteobacteria</taxon>
        <taxon>Lysobacterales</taxon>
        <taxon>Rhodanobacteraceae</taxon>
        <taxon>Rhodanobacter</taxon>
    </lineage>
</organism>